<comment type="similarity">
    <text evidence="1">Belongs to the ADP-ribosylglycohydrolase family.</text>
</comment>
<dbReference type="InterPro" id="IPR036705">
    <property type="entry name" value="Ribosyl_crysJ1_sf"/>
</dbReference>
<evidence type="ECO:0000256" key="2">
    <source>
        <dbReference type="ARBA" id="ARBA00022801"/>
    </source>
</evidence>
<gene>
    <name evidence="4" type="ORF">GF068_09140</name>
</gene>
<dbReference type="GO" id="GO:0046872">
    <property type="term" value="F:metal ion binding"/>
    <property type="evidence" value="ECO:0007669"/>
    <property type="project" value="UniProtKB-KW"/>
</dbReference>
<feature type="binding site" evidence="3">
    <location>
        <position position="292"/>
    </location>
    <ligand>
        <name>Mg(2+)</name>
        <dbReference type="ChEBI" id="CHEBI:18420"/>
        <label>1</label>
    </ligand>
</feature>
<dbReference type="EMBL" id="WJIE01000002">
    <property type="protein sequence ID" value="MRG92089.1"/>
    <property type="molecule type" value="Genomic_DNA"/>
</dbReference>
<evidence type="ECO:0000256" key="3">
    <source>
        <dbReference type="PIRSR" id="PIRSR605502-1"/>
    </source>
</evidence>
<dbReference type="PANTHER" id="PTHR16222:SF24">
    <property type="entry name" value="ADP-RIBOSYLHYDROLASE ARH3"/>
    <property type="match status" value="1"/>
</dbReference>
<comment type="caution">
    <text evidence="4">The sequence shown here is derived from an EMBL/GenBank/DDBJ whole genome shotgun (WGS) entry which is preliminary data.</text>
</comment>
<comment type="cofactor">
    <cofactor evidence="3">
        <name>Mg(2+)</name>
        <dbReference type="ChEBI" id="CHEBI:18420"/>
    </cofactor>
    <text evidence="3">Binds 2 magnesium ions per subunit.</text>
</comment>
<reference evidence="4 5" key="1">
    <citation type="submission" date="2019-10" db="EMBL/GenBank/DDBJ databases">
        <title>A soil myxobacterium in the family Polyangiaceae.</title>
        <authorList>
            <person name="Li Y."/>
            <person name="Wang J."/>
        </authorList>
    </citation>
    <scope>NUCLEOTIDE SEQUENCE [LARGE SCALE GENOMIC DNA]</scope>
    <source>
        <strain evidence="4 5">DSM 14734</strain>
    </source>
</reference>
<dbReference type="RefSeq" id="WP_338046301.1">
    <property type="nucleotide sequence ID" value="NZ_WJIE01000002.1"/>
</dbReference>
<keyword evidence="3" id="KW-0479">Metal-binding</keyword>
<keyword evidence="3" id="KW-0460">Magnesium</keyword>
<dbReference type="Proteomes" id="UP000440224">
    <property type="component" value="Unassembled WGS sequence"/>
</dbReference>
<dbReference type="SUPFAM" id="SSF101478">
    <property type="entry name" value="ADP-ribosylglycohydrolase"/>
    <property type="match status" value="1"/>
</dbReference>
<evidence type="ECO:0000313" key="4">
    <source>
        <dbReference type="EMBL" id="MRG92089.1"/>
    </source>
</evidence>
<keyword evidence="2 4" id="KW-0378">Hydrolase</keyword>
<feature type="binding site" evidence="3">
    <location>
        <position position="64"/>
    </location>
    <ligand>
        <name>Mg(2+)</name>
        <dbReference type="ChEBI" id="CHEBI:18420"/>
        <label>1</label>
    </ligand>
</feature>
<dbReference type="Pfam" id="PF03747">
    <property type="entry name" value="ADP_ribosyl_GH"/>
    <property type="match status" value="1"/>
</dbReference>
<name>A0A6N7PJC2_9BACT</name>
<keyword evidence="5" id="KW-1185">Reference proteome</keyword>
<organism evidence="4 5">
    <name type="scientific">Polyangium spumosum</name>
    <dbReference type="NCBI Taxonomy" id="889282"/>
    <lineage>
        <taxon>Bacteria</taxon>
        <taxon>Pseudomonadati</taxon>
        <taxon>Myxococcota</taxon>
        <taxon>Polyangia</taxon>
        <taxon>Polyangiales</taxon>
        <taxon>Polyangiaceae</taxon>
        <taxon>Polyangium</taxon>
    </lineage>
</organism>
<dbReference type="InterPro" id="IPR005502">
    <property type="entry name" value="Ribosyl_crysJ1"/>
</dbReference>
<feature type="binding site" evidence="3">
    <location>
        <position position="289"/>
    </location>
    <ligand>
        <name>Mg(2+)</name>
        <dbReference type="ChEBI" id="CHEBI:18420"/>
        <label>1</label>
    </ligand>
</feature>
<feature type="binding site" evidence="3">
    <location>
        <position position="65"/>
    </location>
    <ligand>
        <name>Mg(2+)</name>
        <dbReference type="ChEBI" id="CHEBI:18420"/>
        <label>1</label>
    </ligand>
</feature>
<accession>A0A6N7PJC2</accession>
<evidence type="ECO:0000313" key="5">
    <source>
        <dbReference type="Proteomes" id="UP000440224"/>
    </source>
</evidence>
<dbReference type="GO" id="GO:0016787">
    <property type="term" value="F:hydrolase activity"/>
    <property type="evidence" value="ECO:0007669"/>
    <property type="project" value="UniProtKB-KW"/>
</dbReference>
<evidence type="ECO:0000256" key="1">
    <source>
        <dbReference type="ARBA" id="ARBA00010702"/>
    </source>
</evidence>
<protein>
    <submittedName>
        <fullName evidence="4">ADP-ribosylglycohydrolase family protein</fullName>
    </submittedName>
</protein>
<feature type="binding site" evidence="3">
    <location>
        <position position="66"/>
    </location>
    <ligand>
        <name>Mg(2+)</name>
        <dbReference type="ChEBI" id="CHEBI:18420"/>
        <label>1</label>
    </ligand>
</feature>
<dbReference type="Gene3D" id="1.10.4080.10">
    <property type="entry name" value="ADP-ribosylation/Crystallin J1"/>
    <property type="match status" value="1"/>
</dbReference>
<sequence length="346" mass="36573">MGETSGTRRAWARGTLLGLAVGDALGTTLEFKACEAPPFPELAKGPHTGVTGGGPFGVAPGQVTDDTQMATCLALSFKAHGRFHAPDVAQRYVDWIPHAFDIGNLTHASLSMITRGVSLGEASRRAWLHSERRTAGNGSLMRIAPLGVALAQSPEARRLAALADSAITHYDPRCRITCAALCAAIAAAGAGRTSATDMFEAARAEVEAAAATLIDLVPTDGRDVEAALAALRKDLELAVRDDPELYGPELHIHQHEGFVRVAFRLSFWELLHAPSYEAALIDAVNRGGDADTNGAITGALLGARFGEDAIPAAWRERVLGALQDGPPSALRDVYHPRRLLELADGL</sequence>
<dbReference type="InterPro" id="IPR050792">
    <property type="entry name" value="ADP-ribosylglycohydrolase"/>
</dbReference>
<dbReference type="AlphaFoldDB" id="A0A6N7PJC2"/>
<dbReference type="PANTHER" id="PTHR16222">
    <property type="entry name" value="ADP-RIBOSYLGLYCOHYDROLASE"/>
    <property type="match status" value="1"/>
</dbReference>
<proteinExistence type="inferred from homology"/>
<feature type="binding site" evidence="3">
    <location>
        <position position="291"/>
    </location>
    <ligand>
        <name>Mg(2+)</name>
        <dbReference type="ChEBI" id="CHEBI:18420"/>
        <label>1</label>
    </ligand>
</feature>